<dbReference type="Proteomes" id="UP001597497">
    <property type="component" value="Unassembled WGS sequence"/>
</dbReference>
<keyword evidence="3" id="KW-1185">Reference proteome</keyword>
<evidence type="ECO:0000313" key="3">
    <source>
        <dbReference type="Proteomes" id="UP001597497"/>
    </source>
</evidence>
<organism evidence="2 3">
    <name type="scientific">Marinicrinis sediminis</name>
    <dbReference type="NCBI Taxonomy" id="1652465"/>
    <lineage>
        <taxon>Bacteria</taxon>
        <taxon>Bacillati</taxon>
        <taxon>Bacillota</taxon>
        <taxon>Bacilli</taxon>
        <taxon>Bacillales</taxon>
        <taxon>Paenibacillaceae</taxon>
    </lineage>
</organism>
<gene>
    <name evidence="2" type="ORF">ACFSUC_10495</name>
</gene>
<keyword evidence="1" id="KW-0812">Transmembrane</keyword>
<keyword evidence="1" id="KW-1133">Transmembrane helix</keyword>
<feature type="transmembrane region" description="Helical" evidence="1">
    <location>
        <begin position="42"/>
        <end position="64"/>
    </location>
</feature>
<proteinExistence type="predicted"/>
<dbReference type="EMBL" id="JBHUMM010000023">
    <property type="protein sequence ID" value="MFD2672033.1"/>
    <property type="molecule type" value="Genomic_DNA"/>
</dbReference>
<comment type="caution">
    <text evidence="2">The sequence shown here is derived from an EMBL/GenBank/DDBJ whole genome shotgun (WGS) entry which is preliminary data.</text>
</comment>
<accession>A0ABW5RAI9</accession>
<keyword evidence="1" id="KW-0472">Membrane</keyword>
<evidence type="ECO:0000256" key="1">
    <source>
        <dbReference type="SAM" id="Phobius"/>
    </source>
</evidence>
<evidence type="ECO:0008006" key="4">
    <source>
        <dbReference type="Google" id="ProtNLM"/>
    </source>
</evidence>
<evidence type="ECO:0000313" key="2">
    <source>
        <dbReference type="EMBL" id="MFD2672033.1"/>
    </source>
</evidence>
<name>A0ABW5RAI9_9BACL</name>
<reference evidence="3" key="1">
    <citation type="journal article" date="2019" name="Int. J. Syst. Evol. Microbiol.">
        <title>The Global Catalogue of Microorganisms (GCM) 10K type strain sequencing project: providing services to taxonomists for standard genome sequencing and annotation.</title>
        <authorList>
            <consortium name="The Broad Institute Genomics Platform"/>
            <consortium name="The Broad Institute Genome Sequencing Center for Infectious Disease"/>
            <person name="Wu L."/>
            <person name="Ma J."/>
        </authorList>
    </citation>
    <scope>NUCLEOTIDE SEQUENCE [LARGE SCALE GENOMIC DNA]</scope>
    <source>
        <strain evidence="3">KCTC 33676</strain>
    </source>
</reference>
<protein>
    <recommendedName>
        <fullName evidence="4">DUF4179 domain-containing protein</fullName>
    </recommendedName>
</protein>
<sequence>MKEEMRNKENQLERFEAHLMIREYVNTGVSRKHRIKQGNYRLLNKISSITIVLILLATTLLGSFSVAQQAYSASDTLKLGSILFNNQKAKVIFTNMLAFQAENKQIVSFNAEIQNFSNQEINFIDYWVKLKSMDGVNYPVSLIESDKNKNVINPKSSQVFTFYAYTDSSVNIKNLKVQFIKWDFSMANYERVLGSVAIPNKYATVMPLKQAVTIVNQSRKFDVKVTSSEIISLESKNAVQIKLSAKNNGKSSVVLPEMKFYIQTTAGLLYDLTPDREMNMSLQPMMTENFILTGSTPPNIHHAQSRLVITRKDGEVELPLTTMQIELKKEIQDPISDKKVISMDNGKMEAWVSGVTRRIMTDKLDQVEVGLDVKNIGQQNLKFPQYKYILKSDTGLMYVLEAEADITSVSPLVTQRLILKTELPNEVKTENVQILIQTVNENQSENYTVAKFKTMVSNRVTTESIAAGIEYEYTNQNGVYGVTLAEVERLPLADEDIVHASFTIENKDVQYLPIPQLTGSFKLNQVSVNHDQTVLVQHDSIVGIEPGQNVKVSLYTKIPYTYNANEIMVTLNEKLEETEALIQNFKSSTVVTQFDSIEFGDTLKIDNIGSRANVTVKTVNTLTKGNSKLIYALVEVENLERRQSNIPTLAAQLMTNDELYFPMQVSKVEEKVNPLSKVLLGMWTVVPDGLTTSNTAIIIGEKLDDKGTYLNASAMLIPISGKVASNIMVNMDVFPNTLSVYNIKGDLPGKTISFNMEWKSFEYYQVLPEESKITVEFKQGAAEYSKSYNIHEDMEFGLMKETLVLDVADLYSKMDSSSQFKFRVHIELNGYKRLIGERTVDWL</sequence>
<dbReference type="RefSeq" id="WP_379929517.1">
    <property type="nucleotide sequence ID" value="NZ_JBHUMM010000023.1"/>
</dbReference>